<evidence type="ECO:0000259" key="1">
    <source>
        <dbReference type="Pfam" id="PF04448"/>
    </source>
</evidence>
<protein>
    <submittedName>
        <fullName evidence="2">Protein of uncharacterized function (DUF551)</fullName>
    </submittedName>
</protein>
<evidence type="ECO:0000313" key="2">
    <source>
        <dbReference type="EMBL" id="STZ55538.1"/>
    </source>
</evidence>
<dbReference type="Proteomes" id="UP000254437">
    <property type="component" value="Unassembled WGS sequence"/>
</dbReference>
<reference evidence="2 3" key="1">
    <citation type="submission" date="2018-06" db="EMBL/GenBank/DDBJ databases">
        <authorList>
            <consortium name="Pathogen Informatics"/>
            <person name="Doyle S."/>
        </authorList>
    </citation>
    <scope>NUCLEOTIDE SEQUENCE [LARGE SCALE GENOMIC DNA]</scope>
    <source>
        <strain evidence="2 3">NCTC10359</strain>
    </source>
</reference>
<sequence>MLNKETIKDFALANGFKLKEQANGEMDLNPYVYEFANAIAEHCFCAFKSGVIPHKIHPTKASLNNGWISVDDELPIPEQEINYLDDNFEPSKFYLVHLKSGLIDTVYYATICDDCEYSDIFINCTVNVKENRYCVQERGFDAYDINEVKYWQPMPPPPKE</sequence>
<dbReference type="Pfam" id="PF04448">
    <property type="entry name" value="DUF551"/>
    <property type="match status" value="1"/>
</dbReference>
<name>A0A378T3Z3_MORLA</name>
<dbReference type="RefSeq" id="WP_115004608.1">
    <property type="nucleotide sequence ID" value="NZ_UGQU01000001.1"/>
</dbReference>
<feature type="domain" description="DUF551" evidence="1">
    <location>
        <begin position="66"/>
        <end position="159"/>
    </location>
</feature>
<proteinExistence type="predicted"/>
<organism evidence="2 3">
    <name type="scientific">Moraxella lacunata</name>
    <dbReference type="NCBI Taxonomy" id="477"/>
    <lineage>
        <taxon>Bacteria</taxon>
        <taxon>Pseudomonadati</taxon>
        <taxon>Pseudomonadota</taxon>
        <taxon>Gammaproteobacteria</taxon>
        <taxon>Moraxellales</taxon>
        <taxon>Moraxellaceae</taxon>
        <taxon>Moraxella</taxon>
    </lineage>
</organism>
<accession>A0A378T3Z3</accession>
<dbReference type="EMBL" id="UGQU01000001">
    <property type="protein sequence ID" value="STZ55538.1"/>
    <property type="molecule type" value="Genomic_DNA"/>
</dbReference>
<gene>
    <name evidence="2" type="ORF">NCTC10359_00130</name>
</gene>
<dbReference type="InterPro" id="IPR007539">
    <property type="entry name" value="DUF551"/>
</dbReference>
<dbReference type="AlphaFoldDB" id="A0A378T3Z3"/>
<evidence type="ECO:0000313" key="3">
    <source>
        <dbReference type="Proteomes" id="UP000254437"/>
    </source>
</evidence>